<comment type="caution">
    <text evidence="8">The sequence shown here is derived from an EMBL/GenBank/DDBJ whole genome shotgun (WGS) entry which is preliminary data.</text>
</comment>
<organism evidence="8 9">
    <name type="scientific">Draconibacterium sediminis</name>
    <dbReference type="NCBI Taxonomy" id="1544798"/>
    <lineage>
        <taxon>Bacteria</taxon>
        <taxon>Pseudomonadati</taxon>
        <taxon>Bacteroidota</taxon>
        <taxon>Bacteroidia</taxon>
        <taxon>Marinilabiliales</taxon>
        <taxon>Prolixibacteraceae</taxon>
        <taxon>Draconibacterium</taxon>
    </lineage>
</organism>
<protein>
    <submittedName>
        <fullName evidence="8">UDP-2,3-diacylglucosamine hydrolase</fullName>
    </submittedName>
</protein>
<evidence type="ECO:0000256" key="2">
    <source>
        <dbReference type="ARBA" id="ARBA00022519"/>
    </source>
</evidence>
<dbReference type="OrthoDB" id="9802481at2"/>
<dbReference type="PATRIC" id="fig|1544798.3.peg.4757"/>
<dbReference type="Proteomes" id="UP000032544">
    <property type="component" value="Unassembled WGS sequence"/>
</dbReference>
<keyword evidence="5" id="KW-0472">Membrane</keyword>
<evidence type="ECO:0000313" key="8">
    <source>
        <dbReference type="EMBL" id="KJF41792.1"/>
    </source>
</evidence>
<keyword evidence="4 8" id="KW-0378">Hydrolase</keyword>
<evidence type="ECO:0000256" key="6">
    <source>
        <dbReference type="ARBA" id="ARBA00023211"/>
    </source>
</evidence>
<keyword evidence="2" id="KW-0997">Cell inner membrane</keyword>
<evidence type="ECO:0000256" key="1">
    <source>
        <dbReference type="ARBA" id="ARBA00022475"/>
    </source>
</evidence>
<dbReference type="InterPro" id="IPR029052">
    <property type="entry name" value="Metallo-depent_PP-like"/>
</dbReference>
<dbReference type="Pfam" id="PF00149">
    <property type="entry name" value="Metallophos"/>
    <property type="match status" value="1"/>
</dbReference>
<dbReference type="CDD" id="cd07398">
    <property type="entry name" value="MPP_YbbF-LpxH"/>
    <property type="match status" value="1"/>
</dbReference>
<keyword evidence="9" id="KW-1185">Reference proteome</keyword>
<reference evidence="8 9" key="1">
    <citation type="submission" date="2014-09" db="EMBL/GenBank/DDBJ databases">
        <title>Draft Genome Sequence of Draconibacterium sp. JN14CK-3.</title>
        <authorList>
            <person name="Dong C."/>
            <person name="Lai Q."/>
            <person name="Shao Z."/>
        </authorList>
    </citation>
    <scope>NUCLEOTIDE SEQUENCE [LARGE SCALE GENOMIC DNA]</scope>
    <source>
        <strain evidence="8 9">JN14CK-3</strain>
    </source>
</reference>
<proteinExistence type="predicted"/>
<name>A0A0D8J4H2_9BACT</name>
<dbReference type="PANTHER" id="PTHR34990">
    <property type="entry name" value="UDP-2,3-DIACYLGLUCOSAMINE HYDROLASE-RELATED"/>
    <property type="match status" value="1"/>
</dbReference>
<keyword evidence="6" id="KW-0464">Manganese</keyword>
<evidence type="ECO:0000256" key="3">
    <source>
        <dbReference type="ARBA" id="ARBA00022723"/>
    </source>
</evidence>
<dbReference type="InterPro" id="IPR043461">
    <property type="entry name" value="LpxH-like"/>
</dbReference>
<dbReference type="Gene3D" id="3.60.21.10">
    <property type="match status" value="1"/>
</dbReference>
<feature type="domain" description="Calcineurin-like phosphoesterase" evidence="7">
    <location>
        <begin position="6"/>
        <end position="210"/>
    </location>
</feature>
<evidence type="ECO:0000256" key="4">
    <source>
        <dbReference type="ARBA" id="ARBA00022801"/>
    </source>
</evidence>
<dbReference type="GO" id="GO:0016020">
    <property type="term" value="C:membrane"/>
    <property type="evidence" value="ECO:0007669"/>
    <property type="project" value="GOC"/>
</dbReference>
<evidence type="ECO:0000256" key="5">
    <source>
        <dbReference type="ARBA" id="ARBA00023136"/>
    </source>
</evidence>
<dbReference type="InterPro" id="IPR004843">
    <property type="entry name" value="Calcineurin-like_PHP"/>
</dbReference>
<dbReference type="GO" id="GO:0046872">
    <property type="term" value="F:metal ion binding"/>
    <property type="evidence" value="ECO:0007669"/>
    <property type="project" value="UniProtKB-KW"/>
</dbReference>
<dbReference type="AlphaFoldDB" id="A0A0D8J4H2"/>
<dbReference type="RefSeq" id="WP_045033467.1">
    <property type="nucleotide sequence ID" value="NZ_JRHC01000008.1"/>
</dbReference>
<gene>
    <name evidence="8" type="ORF">LH29_22880</name>
</gene>
<keyword evidence="1" id="KW-1003">Cell membrane</keyword>
<evidence type="ECO:0000259" key="7">
    <source>
        <dbReference type="Pfam" id="PF00149"/>
    </source>
</evidence>
<dbReference type="GO" id="GO:0009245">
    <property type="term" value="P:lipid A biosynthetic process"/>
    <property type="evidence" value="ECO:0007669"/>
    <property type="project" value="TreeGrafter"/>
</dbReference>
<accession>A0A0D8J4H2</accession>
<dbReference type="STRING" id="1544798.LH29_22880"/>
<dbReference type="PANTHER" id="PTHR34990:SF1">
    <property type="entry name" value="UDP-2,3-DIACYLGLUCOSAMINE HYDROLASE"/>
    <property type="match status" value="1"/>
</dbReference>
<dbReference type="EMBL" id="JRHC01000008">
    <property type="protein sequence ID" value="KJF41792.1"/>
    <property type="molecule type" value="Genomic_DNA"/>
</dbReference>
<evidence type="ECO:0000313" key="9">
    <source>
        <dbReference type="Proteomes" id="UP000032544"/>
    </source>
</evidence>
<dbReference type="GO" id="GO:0008758">
    <property type="term" value="F:UDP-2,3-diacylglucosamine hydrolase activity"/>
    <property type="evidence" value="ECO:0007669"/>
    <property type="project" value="TreeGrafter"/>
</dbReference>
<sequence>MTQKRKIYFISDVHLGAPALTNNRERELLFASWLDNIRDDVEELYLMGDIFDFWYEYKKVVPRGFTRILGRLADLTDKGIPVHFFTGNHDMWVYDYLTEETGINVHHDYIIREIHGKRFFLAHGDGLDASDTGYIFLKKIFTNTTMRWLFSRLHPNFAFHIAHKWSASSRLSNADYDEDFMANKDGMYKFAADFLQTNPIDYFIMGHRHKLVNEKMNEKTRFIILGDWIKAFSYGVFDGENFELKTYKDEAKA</sequence>
<dbReference type="SUPFAM" id="SSF56300">
    <property type="entry name" value="Metallo-dependent phosphatases"/>
    <property type="match status" value="1"/>
</dbReference>
<keyword evidence="3" id="KW-0479">Metal-binding</keyword>